<name>A0A8S1RPB7_9CILI</name>
<gene>
    <name evidence="2" type="ORF">PSON_ATCC_30995.1.T2570014</name>
</gene>
<dbReference type="EMBL" id="CAJJDN010000257">
    <property type="protein sequence ID" value="CAD8130026.1"/>
    <property type="molecule type" value="Genomic_DNA"/>
</dbReference>
<dbReference type="AlphaFoldDB" id="A0A8S1RPB7"/>
<protein>
    <submittedName>
        <fullName evidence="2">Uncharacterized protein</fullName>
    </submittedName>
</protein>
<comment type="caution">
    <text evidence="2">The sequence shown here is derived from an EMBL/GenBank/DDBJ whole genome shotgun (WGS) entry which is preliminary data.</text>
</comment>
<dbReference type="Proteomes" id="UP000692954">
    <property type="component" value="Unassembled WGS sequence"/>
</dbReference>
<evidence type="ECO:0000256" key="1">
    <source>
        <dbReference type="SAM" id="MobiDB-lite"/>
    </source>
</evidence>
<sequence length="67" mass="7955">MNAMGKNCEKDEELDETDVRKQEGGEQKIQLSMKLKQFFLNLSDLQFQKLDSYYQIKTDFFHIFSAI</sequence>
<proteinExistence type="predicted"/>
<evidence type="ECO:0000313" key="2">
    <source>
        <dbReference type="EMBL" id="CAD8130026.1"/>
    </source>
</evidence>
<organism evidence="2 3">
    <name type="scientific">Paramecium sonneborni</name>
    <dbReference type="NCBI Taxonomy" id="65129"/>
    <lineage>
        <taxon>Eukaryota</taxon>
        <taxon>Sar</taxon>
        <taxon>Alveolata</taxon>
        <taxon>Ciliophora</taxon>
        <taxon>Intramacronucleata</taxon>
        <taxon>Oligohymenophorea</taxon>
        <taxon>Peniculida</taxon>
        <taxon>Parameciidae</taxon>
        <taxon>Paramecium</taxon>
    </lineage>
</organism>
<reference evidence="2" key="1">
    <citation type="submission" date="2021-01" db="EMBL/GenBank/DDBJ databases">
        <authorList>
            <consortium name="Genoscope - CEA"/>
            <person name="William W."/>
        </authorList>
    </citation>
    <scope>NUCLEOTIDE SEQUENCE</scope>
</reference>
<accession>A0A8S1RPB7</accession>
<keyword evidence="3" id="KW-1185">Reference proteome</keyword>
<evidence type="ECO:0000313" key="3">
    <source>
        <dbReference type="Proteomes" id="UP000692954"/>
    </source>
</evidence>
<feature type="region of interest" description="Disordered" evidence="1">
    <location>
        <begin position="1"/>
        <end position="23"/>
    </location>
</feature>